<dbReference type="Pfam" id="PF24764">
    <property type="entry name" value="rva_4"/>
    <property type="match status" value="1"/>
</dbReference>
<sequence>MDGYDKLKPYGIAINGCIDGFSRYVLWMEAFTTNSDPKVVASYFTRMVSSIGGCPERIRADRGTENVCVEEMQMFLRRNHPDSFAGEKSFLYGRSTANQRIEGWWSTLRKQSAHFWMNLFQTFQDDGHFTGDFLDKSLIQFCFMNLVQDELDEVVSTWNSHKIRPRSSGDMASGWPVVMYSFPELHSAEDRLKPVSMEEVTVCMEECTPKGEFPCDETVFELCCLLMEENGRIGVTAATLRCLAETGAVPHHLQEAPHCVKTQRGQELHLRAEGKIAAGFPLDVW</sequence>
<dbReference type="AlphaFoldDB" id="A0A9N7UUB5"/>
<evidence type="ECO:0000259" key="1">
    <source>
        <dbReference type="Pfam" id="PF24764"/>
    </source>
</evidence>
<dbReference type="PANTHER" id="PTHR46791">
    <property type="entry name" value="EXPRESSED PROTEIN"/>
    <property type="match status" value="1"/>
</dbReference>
<dbReference type="EMBL" id="CADEAL010002290">
    <property type="protein sequence ID" value="CAB1439458.1"/>
    <property type="molecule type" value="Genomic_DNA"/>
</dbReference>
<proteinExistence type="predicted"/>
<dbReference type="InterPro" id="IPR058913">
    <property type="entry name" value="Integrase_dom_put"/>
</dbReference>
<organism evidence="2 3">
    <name type="scientific">Pleuronectes platessa</name>
    <name type="common">European plaice</name>
    <dbReference type="NCBI Taxonomy" id="8262"/>
    <lineage>
        <taxon>Eukaryota</taxon>
        <taxon>Metazoa</taxon>
        <taxon>Chordata</taxon>
        <taxon>Craniata</taxon>
        <taxon>Vertebrata</taxon>
        <taxon>Euteleostomi</taxon>
        <taxon>Actinopterygii</taxon>
        <taxon>Neopterygii</taxon>
        <taxon>Teleostei</taxon>
        <taxon>Neoteleostei</taxon>
        <taxon>Acanthomorphata</taxon>
        <taxon>Carangaria</taxon>
        <taxon>Pleuronectiformes</taxon>
        <taxon>Pleuronectoidei</taxon>
        <taxon>Pleuronectidae</taxon>
        <taxon>Pleuronectes</taxon>
    </lineage>
</organism>
<dbReference type="PANTHER" id="PTHR46791:SF13">
    <property type="entry name" value="CLR5 DOMAIN-CONTAINING PROTEIN"/>
    <property type="match status" value="1"/>
</dbReference>
<reference evidence="2" key="1">
    <citation type="submission" date="2020-03" db="EMBL/GenBank/DDBJ databases">
        <authorList>
            <person name="Weist P."/>
        </authorList>
    </citation>
    <scope>NUCLEOTIDE SEQUENCE</scope>
</reference>
<dbReference type="Proteomes" id="UP001153269">
    <property type="component" value="Unassembled WGS sequence"/>
</dbReference>
<comment type="caution">
    <text evidence="2">The sequence shown here is derived from an EMBL/GenBank/DDBJ whole genome shotgun (WGS) entry which is preliminary data.</text>
</comment>
<accession>A0A9N7UUB5</accession>
<feature type="domain" description="Integrase core" evidence="1">
    <location>
        <begin position="1"/>
        <end position="165"/>
    </location>
</feature>
<gene>
    <name evidence="2" type="ORF">PLEPLA_LOCUS27245</name>
</gene>
<evidence type="ECO:0000313" key="3">
    <source>
        <dbReference type="Proteomes" id="UP001153269"/>
    </source>
</evidence>
<dbReference type="Gene3D" id="3.30.420.10">
    <property type="entry name" value="Ribonuclease H-like superfamily/Ribonuclease H"/>
    <property type="match status" value="1"/>
</dbReference>
<protein>
    <recommendedName>
        <fullName evidence="1">Integrase core domain-containing protein</fullName>
    </recommendedName>
</protein>
<dbReference type="InterPro" id="IPR036397">
    <property type="entry name" value="RNaseH_sf"/>
</dbReference>
<dbReference type="GO" id="GO:0003676">
    <property type="term" value="F:nucleic acid binding"/>
    <property type="evidence" value="ECO:0007669"/>
    <property type="project" value="InterPro"/>
</dbReference>
<evidence type="ECO:0000313" key="2">
    <source>
        <dbReference type="EMBL" id="CAB1439458.1"/>
    </source>
</evidence>
<name>A0A9N7UUB5_PLEPL</name>
<keyword evidence="3" id="KW-1185">Reference proteome</keyword>